<evidence type="ECO:0000256" key="1">
    <source>
        <dbReference type="SAM" id="MobiDB-lite"/>
    </source>
</evidence>
<dbReference type="EMBL" id="JPGN01000053">
    <property type="protein sequence ID" value="KFI19416.1"/>
    <property type="molecule type" value="Genomic_DNA"/>
</dbReference>
<accession>A0A0E2Z2H6</accession>
<proteinExistence type="predicted"/>
<feature type="signal peptide" evidence="2">
    <location>
        <begin position="1"/>
        <end position="22"/>
    </location>
</feature>
<evidence type="ECO:0008006" key="5">
    <source>
        <dbReference type="Google" id="ProtNLM"/>
    </source>
</evidence>
<keyword evidence="2" id="KW-0732">Signal</keyword>
<gene>
    <name evidence="3" type="ORF">IB75_08540</name>
</gene>
<evidence type="ECO:0000256" key="2">
    <source>
        <dbReference type="SAM" id="SignalP"/>
    </source>
</evidence>
<name>A0A0E2Z2H6_9GAMM</name>
<feature type="region of interest" description="Disordered" evidence="1">
    <location>
        <begin position="54"/>
        <end position="75"/>
    </location>
</feature>
<dbReference type="OrthoDB" id="9790784at2"/>
<dbReference type="AlphaFoldDB" id="A0A0E2Z2H6"/>
<dbReference type="Proteomes" id="UP000028839">
    <property type="component" value="Unassembled WGS sequence"/>
</dbReference>
<evidence type="ECO:0000313" key="3">
    <source>
        <dbReference type="EMBL" id="KFI19416.1"/>
    </source>
</evidence>
<evidence type="ECO:0000313" key="4">
    <source>
        <dbReference type="Proteomes" id="UP000028839"/>
    </source>
</evidence>
<protein>
    <recommendedName>
        <fullName evidence="5">Sporulation protein</fullName>
    </recommendedName>
</protein>
<comment type="caution">
    <text evidence="3">The sequence shown here is derived from an EMBL/GenBank/DDBJ whole genome shotgun (WGS) entry which is preliminary data.</text>
</comment>
<dbReference type="HOGENOM" id="CLU_1287746_0_0_6"/>
<feature type="chain" id="PRO_5002407981" description="Sporulation protein" evidence="2">
    <location>
        <begin position="23"/>
        <end position="214"/>
    </location>
</feature>
<reference evidence="3 4" key="1">
    <citation type="submission" date="2014-07" db="EMBL/GenBank/DDBJ databases">
        <title>Comparative analysis of Nitrosococcus oceani genome inventories of strains from Pacific and Atlantic gyres.</title>
        <authorList>
            <person name="Lim C.K."/>
            <person name="Wang L."/>
            <person name="Sayavedra-Soto L.A."/>
            <person name="Klotz M.G."/>
        </authorList>
    </citation>
    <scope>NUCLEOTIDE SEQUENCE [LARGE SCALE GENOMIC DNA]</scope>
    <source>
        <strain evidence="3 4">C-27</strain>
    </source>
</reference>
<sequence>MSRVRVYLLVLIFFGFALSAAAGENFEKQRSPALENSALFPLLEGLLREKSGLPLNSKQHSSPAKEAMLKSESVASRLEPAPPPEVIVEGIIVRFQSPDIQALAQANLPPPEAVIAELEAALGEELVFHGAMVNEAHVFRFLTPKESRAVTPLLQRAENLPSIEWIEADTRVEPQSSSNDPFFSSQWNLMGEKEGFAGGIEAALYGKPGRLRLS</sequence>
<organism evidence="3 4">
    <name type="scientific">Nitrosococcus oceani C-27</name>
    <dbReference type="NCBI Taxonomy" id="314279"/>
    <lineage>
        <taxon>Bacteria</taxon>
        <taxon>Pseudomonadati</taxon>
        <taxon>Pseudomonadota</taxon>
        <taxon>Gammaproteobacteria</taxon>
        <taxon>Chromatiales</taxon>
        <taxon>Chromatiaceae</taxon>
        <taxon>Nitrosococcus</taxon>
    </lineage>
</organism>